<organism evidence="1 2">
    <name type="scientific">Caballeronia choica</name>
    <dbReference type="NCBI Taxonomy" id="326476"/>
    <lineage>
        <taxon>Bacteria</taxon>
        <taxon>Pseudomonadati</taxon>
        <taxon>Pseudomonadota</taxon>
        <taxon>Betaproteobacteria</taxon>
        <taxon>Burkholderiales</taxon>
        <taxon>Burkholderiaceae</taxon>
        <taxon>Caballeronia</taxon>
    </lineage>
</organism>
<evidence type="ECO:0000313" key="2">
    <source>
        <dbReference type="Proteomes" id="UP000054770"/>
    </source>
</evidence>
<comment type="caution">
    <text evidence="1">The sequence shown here is derived from an EMBL/GenBank/DDBJ whole genome shotgun (WGS) entry which is preliminary data.</text>
</comment>
<dbReference type="Proteomes" id="UP000054770">
    <property type="component" value="Unassembled WGS sequence"/>
</dbReference>
<protein>
    <submittedName>
        <fullName evidence="1">Uncharacterized protein</fullName>
    </submittedName>
</protein>
<dbReference type="AlphaFoldDB" id="A0A158L529"/>
<proteinExistence type="predicted"/>
<dbReference type="EMBL" id="FCON02000421">
    <property type="protein sequence ID" value="SAL88466.1"/>
    <property type="molecule type" value="Genomic_DNA"/>
</dbReference>
<gene>
    <name evidence="1" type="ORF">AWB68_08785</name>
</gene>
<name>A0A158L529_9BURK</name>
<sequence length="76" mass="8477">MQHSVIAQRGNTLGARSTIDHRIAYGLVSGYQRLREGDFGNAWLYGFFLRAIARSMLRGWTEMPNSDSSCPASVRA</sequence>
<accession>A0A158L529</accession>
<keyword evidence="2" id="KW-1185">Reference proteome</keyword>
<reference evidence="1" key="1">
    <citation type="submission" date="2016-01" db="EMBL/GenBank/DDBJ databases">
        <authorList>
            <person name="Peeters C."/>
        </authorList>
    </citation>
    <scope>NUCLEOTIDE SEQUENCE [LARGE SCALE GENOMIC DNA]</scope>
    <source>
        <strain evidence="1">LMG 22940</strain>
    </source>
</reference>
<evidence type="ECO:0000313" key="1">
    <source>
        <dbReference type="EMBL" id="SAL88466.1"/>
    </source>
</evidence>